<dbReference type="Gene3D" id="1.10.10.10">
    <property type="entry name" value="Winged helix-like DNA-binding domain superfamily/Winged helix DNA-binding domain"/>
    <property type="match status" value="1"/>
</dbReference>
<evidence type="ECO:0000313" key="6">
    <source>
        <dbReference type="EMBL" id="MCU6743030.1"/>
    </source>
</evidence>
<protein>
    <submittedName>
        <fullName evidence="6">BlaI/MecI/CopY family transcriptional regulator</fullName>
    </submittedName>
</protein>
<dbReference type="Proteomes" id="UP001652432">
    <property type="component" value="Unassembled WGS sequence"/>
</dbReference>
<dbReference type="EMBL" id="JAOQKJ010000001">
    <property type="protein sequence ID" value="MCU6743030.1"/>
    <property type="molecule type" value="Genomic_DNA"/>
</dbReference>
<dbReference type="SUPFAM" id="SSF46785">
    <property type="entry name" value="Winged helix' DNA-binding domain"/>
    <property type="match status" value="1"/>
</dbReference>
<name>A0ABT2SYK0_9FIRM</name>
<dbReference type="InterPro" id="IPR036390">
    <property type="entry name" value="WH_DNA-bd_sf"/>
</dbReference>
<proteinExistence type="inferred from homology"/>
<gene>
    <name evidence="6" type="ORF">OCV77_00680</name>
</gene>
<comment type="caution">
    <text evidence="6">The sequence shown here is derived from an EMBL/GenBank/DDBJ whole genome shotgun (WGS) entry which is preliminary data.</text>
</comment>
<reference evidence="6 7" key="1">
    <citation type="journal article" date="2021" name="ISME Commun">
        <title>Automated analysis of genomic sequences facilitates high-throughput and comprehensive description of bacteria.</title>
        <authorList>
            <person name="Hitch T.C.A."/>
        </authorList>
    </citation>
    <scope>NUCLEOTIDE SEQUENCE [LARGE SCALE GENOMIC DNA]</scope>
    <source>
        <strain evidence="6 7">Sanger_18</strain>
    </source>
</reference>
<keyword evidence="3" id="KW-0238">DNA-binding</keyword>
<accession>A0ABT2SYK0</accession>
<sequence length="142" mass="16254">MTLSRNDRYRLTNRERDILDILWESGKSMVASEITSMRDDLSINTVQAVLKKLLQKKLIAVDEIVYSGTVLSRSYKPTMTPDQFEIQKFENAFSKVSGKPFSPSSFVATLLEEEKDTSDLLSEIDSLEQLISQKREELSKKN</sequence>
<dbReference type="RefSeq" id="WP_118798282.1">
    <property type="nucleotide sequence ID" value="NZ_JAOQKJ010000001.1"/>
</dbReference>
<keyword evidence="5" id="KW-0175">Coiled coil</keyword>
<feature type="coiled-coil region" evidence="5">
    <location>
        <begin position="110"/>
        <end position="137"/>
    </location>
</feature>
<evidence type="ECO:0000256" key="4">
    <source>
        <dbReference type="ARBA" id="ARBA00023163"/>
    </source>
</evidence>
<comment type="similarity">
    <text evidence="1">Belongs to the BlaI transcriptional regulatory family.</text>
</comment>
<evidence type="ECO:0000256" key="3">
    <source>
        <dbReference type="ARBA" id="ARBA00023125"/>
    </source>
</evidence>
<organism evidence="6 7">
    <name type="scientific">Suilimivivens aceti</name>
    <dbReference type="NCBI Taxonomy" id="2981774"/>
    <lineage>
        <taxon>Bacteria</taxon>
        <taxon>Bacillati</taxon>
        <taxon>Bacillota</taxon>
        <taxon>Clostridia</taxon>
        <taxon>Lachnospirales</taxon>
        <taxon>Lachnospiraceae</taxon>
        <taxon>Suilimivivens</taxon>
    </lineage>
</organism>
<keyword evidence="7" id="KW-1185">Reference proteome</keyword>
<dbReference type="InterPro" id="IPR005650">
    <property type="entry name" value="BlaI_family"/>
</dbReference>
<dbReference type="InterPro" id="IPR036388">
    <property type="entry name" value="WH-like_DNA-bd_sf"/>
</dbReference>
<keyword evidence="4" id="KW-0804">Transcription</keyword>
<evidence type="ECO:0000256" key="1">
    <source>
        <dbReference type="ARBA" id="ARBA00011046"/>
    </source>
</evidence>
<evidence type="ECO:0000256" key="2">
    <source>
        <dbReference type="ARBA" id="ARBA00023015"/>
    </source>
</evidence>
<evidence type="ECO:0000313" key="7">
    <source>
        <dbReference type="Proteomes" id="UP001652432"/>
    </source>
</evidence>
<evidence type="ECO:0000256" key="5">
    <source>
        <dbReference type="SAM" id="Coils"/>
    </source>
</evidence>
<dbReference type="Pfam" id="PF03965">
    <property type="entry name" value="Penicillinase_R"/>
    <property type="match status" value="1"/>
</dbReference>
<keyword evidence="2" id="KW-0805">Transcription regulation</keyword>